<proteinExistence type="predicted"/>
<organism evidence="1 2">
    <name type="scientific">Streptomyces thioluteus</name>
    <dbReference type="NCBI Taxonomy" id="66431"/>
    <lineage>
        <taxon>Bacteria</taxon>
        <taxon>Bacillati</taxon>
        <taxon>Actinomycetota</taxon>
        <taxon>Actinomycetes</taxon>
        <taxon>Kitasatosporales</taxon>
        <taxon>Streptomycetaceae</taxon>
        <taxon>Streptomyces</taxon>
    </lineage>
</organism>
<dbReference type="EMBL" id="BAAAXZ010000061">
    <property type="protein sequence ID" value="GAA2920580.1"/>
    <property type="molecule type" value="Genomic_DNA"/>
</dbReference>
<evidence type="ECO:0000313" key="1">
    <source>
        <dbReference type="EMBL" id="GAA2920580.1"/>
    </source>
</evidence>
<accession>A0ABN3WNT7</accession>
<gene>
    <name evidence="1" type="ORF">GCM10020221_15920</name>
</gene>
<name>A0ABN3WNT7_STRTU</name>
<keyword evidence="2" id="KW-1185">Reference proteome</keyword>
<protein>
    <submittedName>
        <fullName evidence="1">Uncharacterized protein</fullName>
    </submittedName>
</protein>
<dbReference type="Proteomes" id="UP001501102">
    <property type="component" value="Unassembled WGS sequence"/>
</dbReference>
<comment type="caution">
    <text evidence="1">The sequence shown here is derived from an EMBL/GenBank/DDBJ whole genome shotgun (WGS) entry which is preliminary data.</text>
</comment>
<reference evidence="1 2" key="1">
    <citation type="journal article" date="2019" name="Int. J. Syst. Evol. Microbiol.">
        <title>The Global Catalogue of Microorganisms (GCM) 10K type strain sequencing project: providing services to taxonomists for standard genome sequencing and annotation.</title>
        <authorList>
            <consortium name="The Broad Institute Genomics Platform"/>
            <consortium name="The Broad Institute Genome Sequencing Center for Infectious Disease"/>
            <person name="Wu L."/>
            <person name="Ma J."/>
        </authorList>
    </citation>
    <scope>NUCLEOTIDE SEQUENCE [LARGE SCALE GENOMIC DNA]</scope>
    <source>
        <strain evidence="1 2">JCM 4087</strain>
    </source>
</reference>
<evidence type="ECO:0000313" key="2">
    <source>
        <dbReference type="Proteomes" id="UP001501102"/>
    </source>
</evidence>
<sequence>MHPPALVLEQDVGRLEVAVHDAVHVAGRQRVGDLGREQGGRHRGERAVLAQVAVQVRAVDQVHDEGEQVALDDEVAGADDVGGG</sequence>